<dbReference type="InterPro" id="IPR032805">
    <property type="entry name" value="Wax_synthase_dom"/>
</dbReference>
<reference evidence="15 16" key="1">
    <citation type="submission" date="2017-11" db="EMBL/GenBank/DDBJ databases">
        <title>De novo assembly and phasing of dikaryotic genomes from two isolates of Puccinia coronata f. sp. avenae, the causal agent of oat crown rust.</title>
        <authorList>
            <person name="Miller M.E."/>
            <person name="Zhang Y."/>
            <person name="Omidvar V."/>
            <person name="Sperschneider J."/>
            <person name="Schwessinger B."/>
            <person name="Raley C."/>
            <person name="Palmer J.M."/>
            <person name="Garnica D."/>
            <person name="Upadhyaya N."/>
            <person name="Rathjen J."/>
            <person name="Taylor J.M."/>
            <person name="Park R.F."/>
            <person name="Dodds P.N."/>
            <person name="Hirsch C.D."/>
            <person name="Kianian S.F."/>
            <person name="Figueroa M."/>
        </authorList>
    </citation>
    <scope>NUCLEOTIDE SEQUENCE [LARGE SCALE GENOMIC DNA]</scope>
    <source>
        <strain evidence="11">12NC29</strain>
        <strain evidence="14">12SD80</strain>
    </source>
</reference>
<comment type="similarity">
    <text evidence="3">Belongs to the wax synthase family.</text>
</comment>
<dbReference type="GO" id="GO:0006629">
    <property type="term" value="P:lipid metabolic process"/>
    <property type="evidence" value="ECO:0007669"/>
    <property type="project" value="InterPro"/>
</dbReference>
<evidence type="ECO:0000256" key="7">
    <source>
        <dbReference type="ARBA" id="ARBA00023136"/>
    </source>
</evidence>
<evidence type="ECO:0000313" key="16">
    <source>
        <dbReference type="Proteomes" id="UP000235392"/>
    </source>
</evidence>
<dbReference type="Proteomes" id="UP000235388">
    <property type="component" value="Unassembled WGS sequence"/>
</dbReference>
<name>A0A2N5VBR1_9BASI</name>
<evidence type="ECO:0000256" key="4">
    <source>
        <dbReference type="ARBA" id="ARBA00022679"/>
    </source>
</evidence>
<sequence length="411" mass="46221">MSSHLLPLAVQASLLHLVWTSPAEYAANPMIRWTRIGLLPISLSLLFSNFLLLKQCPGISPAHKVILGCVFGAQFLKSFLFAFNQPSSKKVPPSQDHRPQSVLLNLVNIVSFLVNGTSNPSRKCRLVTGKGRHTIRADVLFLMSTILRIAFLNSLAVVGLCIWRSVEEKVVLKSYPIVERYQAGIMTLIWGMLIWTTIDLAGCLSRIFFLGLKSANRLLSHFTYDRELSLADLEQTCPFYFQKIPFTASSITDFWTRHWHGLIRDLVIEAGTIPVTSLVVWACGTRKAHPKFIRLCGILGAFAISALIHEVGIWAVGPFDWRLRTSAFFMSQGLGVCLENAFKLLTGRPVTGPLGRLWTYLWLVLFGTPMASFWRQQMASEQPRILVQVSQLGFWKMLVTPFILPQLTFSQ</sequence>
<evidence type="ECO:0000256" key="5">
    <source>
        <dbReference type="ARBA" id="ARBA00022692"/>
    </source>
</evidence>
<comment type="pathway">
    <text evidence="2">Secondary metabolite biosynthesis.</text>
</comment>
<protein>
    <recommendedName>
        <fullName evidence="10">Wax synthase domain-containing protein</fullName>
    </recommendedName>
</protein>
<gene>
    <name evidence="13" type="ORF">PCANC_06593</name>
    <name evidence="11" type="ORF">PCANC_28849</name>
    <name evidence="14" type="ORF">PCASD_04393</name>
    <name evidence="12" type="ORF">PCASD_23786</name>
</gene>
<keyword evidence="7 8" id="KW-0472">Membrane</keyword>
<dbReference type="PANTHER" id="PTHR31595">
    <property type="entry name" value="LONG-CHAIN-ALCOHOL O-FATTY-ACYLTRANSFERASE 3-RELATED"/>
    <property type="match status" value="1"/>
</dbReference>
<evidence type="ECO:0000256" key="8">
    <source>
        <dbReference type="SAM" id="Phobius"/>
    </source>
</evidence>
<comment type="subcellular location">
    <subcellularLocation>
        <location evidence="1">Membrane</location>
        <topology evidence="1">Multi-pass membrane protein</topology>
    </subcellularLocation>
</comment>
<proteinExistence type="inferred from homology"/>
<keyword evidence="6 8" id="KW-1133">Transmembrane helix</keyword>
<dbReference type="EMBL" id="PGCI01000731">
    <property type="protein sequence ID" value="PLW18520.1"/>
    <property type="molecule type" value="Genomic_DNA"/>
</dbReference>
<dbReference type="GO" id="GO:0008374">
    <property type="term" value="F:O-acyltransferase activity"/>
    <property type="evidence" value="ECO:0007669"/>
    <property type="project" value="InterPro"/>
</dbReference>
<feature type="signal peptide" evidence="9">
    <location>
        <begin position="1"/>
        <end position="20"/>
    </location>
</feature>
<feature type="transmembrane region" description="Helical" evidence="8">
    <location>
        <begin position="139"/>
        <end position="165"/>
    </location>
</feature>
<evidence type="ECO:0000313" key="11">
    <source>
        <dbReference type="EMBL" id="PLW05362.1"/>
    </source>
</evidence>
<organism evidence="14 16">
    <name type="scientific">Puccinia coronata f. sp. avenae</name>
    <dbReference type="NCBI Taxonomy" id="200324"/>
    <lineage>
        <taxon>Eukaryota</taxon>
        <taxon>Fungi</taxon>
        <taxon>Dikarya</taxon>
        <taxon>Basidiomycota</taxon>
        <taxon>Pucciniomycotina</taxon>
        <taxon>Pucciniomycetes</taxon>
        <taxon>Pucciniales</taxon>
        <taxon>Pucciniaceae</taxon>
        <taxon>Puccinia</taxon>
    </lineage>
</organism>
<keyword evidence="4" id="KW-0808">Transferase</keyword>
<keyword evidence="15" id="KW-1185">Reference proteome</keyword>
<evidence type="ECO:0000313" key="14">
    <source>
        <dbReference type="EMBL" id="PLW47425.1"/>
    </source>
</evidence>
<dbReference type="EMBL" id="PGCJ01000115">
    <property type="protein sequence ID" value="PLW46873.1"/>
    <property type="molecule type" value="Genomic_DNA"/>
</dbReference>
<dbReference type="OrthoDB" id="1077582at2759"/>
<dbReference type="GO" id="GO:0016020">
    <property type="term" value="C:membrane"/>
    <property type="evidence" value="ECO:0007669"/>
    <property type="project" value="UniProtKB-SubCell"/>
</dbReference>
<dbReference type="Proteomes" id="UP000235392">
    <property type="component" value="Unassembled WGS sequence"/>
</dbReference>
<dbReference type="EMBL" id="PGCJ01001450">
    <property type="protein sequence ID" value="PLW05362.1"/>
    <property type="molecule type" value="Genomic_DNA"/>
</dbReference>
<feature type="transmembrane region" description="Helical" evidence="8">
    <location>
        <begin position="357"/>
        <end position="374"/>
    </location>
</feature>
<dbReference type="EMBL" id="PGCI01000031">
    <property type="protein sequence ID" value="PLW47425.1"/>
    <property type="molecule type" value="Genomic_DNA"/>
</dbReference>
<keyword evidence="9" id="KW-0732">Signal</keyword>
<dbReference type="InterPro" id="IPR044851">
    <property type="entry name" value="Wax_synthase"/>
</dbReference>
<feature type="transmembrane region" description="Helical" evidence="8">
    <location>
        <begin position="185"/>
        <end position="209"/>
    </location>
</feature>
<dbReference type="PANTHER" id="PTHR31595:SF57">
    <property type="entry name" value="OS04G0481900 PROTEIN"/>
    <property type="match status" value="1"/>
</dbReference>
<accession>A0A2N5VBR1</accession>
<dbReference type="STRING" id="200324.A0A2N5VBR1"/>
<evidence type="ECO:0000256" key="2">
    <source>
        <dbReference type="ARBA" id="ARBA00005179"/>
    </source>
</evidence>
<keyword evidence="5 8" id="KW-0812">Transmembrane</keyword>
<feature type="transmembrane region" description="Helical" evidence="8">
    <location>
        <begin position="102"/>
        <end position="118"/>
    </location>
</feature>
<feature type="chain" id="PRO_5015084038" description="Wax synthase domain-containing protein" evidence="9">
    <location>
        <begin position="21"/>
        <end position="411"/>
    </location>
</feature>
<feature type="transmembrane region" description="Helical" evidence="8">
    <location>
        <begin position="295"/>
        <end position="316"/>
    </location>
</feature>
<evidence type="ECO:0000256" key="6">
    <source>
        <dbReference type="ARBA" id="ARBA00022989"/>
    </source>
</evidence>
<dbReference type="AlphaFoldDB" id="A0A2N5VBR1"/>
<comment type="caution">
    <text evidence="14">The sequence shown here is derived from an EMBL/GenBank/DDBJ whole genome shotgun (WGS) entry which is preliminary data.</text>
</comment>
<evidence type="ECO:0000256" key="3">
    <source>
        <dbReference type="ARBA" id="ARBA00007282"/>
    </source>
</evidence>
<evidence type="ECO:0000313" key="13">
    <source>
        <dbReference type="EMBL" id="PLW46873.1"/>
    </source>
</evidence>
<feature type="domain" description="Wax synthase" evidence="10">
    <location>
        <begin position="238"/>
        <end position="330"/>
    </location>
</feature>
<evidence type="ECO:0000259" key="10">
    <source>
        <dbReference type="Pfam" id="PF13813"/>
    </source>
</evidence>
<evidence type="ECO:0000313" key="12">
    <source>
        <dbReference type="EMBL" id="PLW18520.1"/>
    </source>
</evidence>
<feature type="transmembrane region" description="Helical" evidence="8">
    <location>
        <begin position="65"/>
        <end position="82"/>
    </location>
</feature>
<evidence type="ECO:0000313" key="15">
    <source>
        <dbReference type="Proteomes" id="UP000235388"/>
    </source>
</evidence>
<evidence type="ECO:0000256" key="1">
    <source>
        <dbReference type="ARBA" id="ARBA00004141"/>
    </source>
</evidence>
<dbReference type="Pfam" id="PF13813">
    <property type="entry name" value="MBOAT_2"/>
    <property type="match status" value="1"/>
</dbReference>
<feature type="transmembrane region" description="Helical" evidence="8">
    <location>
        <begin position="36"/>
        <end position="53"/>
    </location>
</feature>
<evidence type="ECO:0000256" key="9">
    <source>
        <dbReference type="SAM" id="SignalP"/>
    </source>
</evidence>